<accession>A0A9Q3KFZ3</accession>
<evidence type="ECO:0000313" key="2">
    <source>
        <dbReference type="Proteomes" id="UP000765509"/>
    </source>
</evidence>
<dbReference type="InterPro" id="IPR043128">
    <property type="entry name" value="Rev_trsase/Diguanyl_cyclase"/>
</dbReference>
<dbReference type="OrthoDB" id="6784012at2759"/>
<name>A0A9Q3KFZ3_9BASI</name>
<protein>
    <recommendedName>
        <fullName evidence="3">Reverse transcriptase domain-containing protein</fullName>
    </recommendedName>
</protein>
<dbReference type="Proteomes" id="UP000765509">
    <property type="component" value="Unassembled WGS sequence"/>
</dbReference>
<organism evidence="1 2">
    <name type="scientific">Austropuccinia psidii MF-1</name>
    <dbReference type="NCBI Taxonomy" id="1389203"/>
    <lineage>
        <taxon>Eukaryota</taxon>
        <taxon>Fungi</taxon>
        <taxon>Dikarya</taxon>
        <taxon>Basidiomycota</taxon>
        <taxon>Pucciniomycotina</taxon>
        <taxon>Pucciniomycetes</taxon>
        <taxon>Pucciniales</taxon>
        <taxon>Sphaerophragmiaceae</taxon>
        <taxon>Austropuccinia</taxon>
    </lineage>
</organism>
<gene>
    <name evidence="1" type="ORF">O181_118230</name>
</gene>
<keyword evidence="2" id="KW-1185">Reference proteome</keyword>
<dbReference type="AlphaFoldDB" id="A0A9Q3KFZ3"/>
<evidence type="ECO:0000313" key="1">
    <source>
        <dbReference type="EMBL" id="MBW0578515.1"/>
    </source>
</evidence>
<reference evidence="1" key="1">
    <citation type="submission" date="2021-03" db="EMBL/GenBank/DDBJ databases">
        <title>Draft genome sequence of rust myrtle Austropuccinia psidii MF-1, a brazilian biotype.</title>
        <authorList>
            <person name="Quecine M.C."/>
            <person name="Pachon D.M.R."/>
            <person name="Bonatelli M.L."/>
            <person name="Correr F.H."/>
            <person name="Franceschini L.M."/>
            <person name="Leite T.F."/>
            <person name="Margarido G.R.A."/>
            <person name="Almeida C.A."/>
            <person name="Ferrarezi J.A."/>
            <person name="Labate C.A."/>
        </authorList>
    </citation>
    <scope>NUCLEOTIDE SEQUENCE</scope>
    <source>
        <strain evidence="1">MF-1</strain>
    </source>
</reference>
<proteinExistence type="predicted"/>
<dbReference type="InterPro" id="IPR043502">
    <property type="entry name" value="DNA/RNA_pol_sf"/>
</dbReference>
<evidence type="ECO:0008006" key="3">
    <source>
        <dbReference type="Google" id="ProtNLM"/>
    </source>
</evidence>
<comment type="caution">
    <text evidence="1">The sequence shown here is derived from an EMBL/GenBank/DDBJ whole genome shotgun (WGS) entry which is preliminary data.</text>
</comment>
<dbReference type="Gene3D" id="3.30.70.270">
    <property type="match status" value="1"/>
</dbReference>
<dbReference type="Gene3D" id="3.10.10.10">
    <property type="entry name" value="HIV Type 1 Reverse Transcriptase, subunit A, domain 1"/>
    <property type="match status" value="1"/>
</dbReference>
<dbReference type="SUPFAM" id="SSF56672">
    <property type="entry name" value="DNA/RNA polymerases"/>
    <property type="match status" value="1"/>
</dbReference>
<sequence>MHPLGIFEEEMIFPHPTGSIRSNVEFVVMNNCTSQHFILGNDYLNIYGIDMYNHKDRYFTIGENKRQKVAFPPEKREITVMRQVNNVNKEKFVSDQFIEAQISPELTPEMKEELIEILFQYREAFASDNEPLGDIKGHEVGIMPNVERPYPPILRRQAYPASPSARKSLEGHIKELMKLGVLRKFRHNEEVEVTTPVIITWHNDKSRMFGNFRALNTYTIPDRHPITRIHETLTQLS</sequence>
<dbReference type="EMBL" id="AVOT02102926">
    <property type="protein sequence ID" value="MBW0578515.1"/>
    <property type="molecule type" value="Genomic_DNA"/>
</dbReference>